<proteinExistence type="predicted"/>
<dbReference type="AlphaFoldDB" id="A0A835K8F2"/>
<sequence length="98" mass="11577">MKMDLSSGEIGTKTEAWFKPKEGSVFPKKKRTEKPSVKFHSSKNTSHFRYRVRKDYTQGGYKDEDGSEFRRDRDQDRSMVQTQGRQCFSEEEEVSKEK</sequence>
<protein>
    <submittedName>
        <fullName evidence="2">Uncharacterized protein</fullName>
    </submittedName>
</protein>
<accession>A0A835K8F2</accession>
<feature type="compositionally biased region" description="Acidic residues" evidence="1">
    <location>
        <begin position="89"/>
        <end position="98"/>
    </location>
</feature>
<name>A0A835K8F2_9ROSI</name>
<gene>
    <name evidence="2" type="ORF">SADUNF_Sadunf05G0133700</name>
</gene>
<dbReference type="EMBL" id="JADGMS010000005">
    <property type="protein sequence ID" value="KAF9682678.1"/>
    <property type="molecule type" value="Genomic_DNA"/>
</dbReference>
<reference evidence="2 3" key="1">
    <citation type="submission" date="2020-10" db="EMBL/GenBank/DDBJ databases">
        <title>Plant Genome Project.</title>
        <authorList>
            <person name="Zhang R.-G."/>
        </authorList>
    </citation>
    <scope>NUCLEOTIDE SEQUENCE [LARGE SCALE GENOMIC DNA]</scope>
    <source>
        <strain evidence="2">FAFU-HL-1</strain>
        <tissue evidence="2">Leaf</tissue>
    </source>
</reference>
<evidence type="ECO:0000256" key="1">
    <source>
        <dbReference type="SAM" id="MobiDB-lite"/>
    </source>
</evidence>
<dbReference type="Proteomes" id="UP000657918">
    <property type="component" value="Unassembled WGS sequence"/>
</dbReference>
<evidence type="ECO:0000313" key="3">
    <source>
        <dbReference type="Proteomes" id="UP000657918"/>
    </source>
</evidence>
<comment type="caution">
    <text evidence="2">The sequence shown here is derived from an EMBL/GenBank/DDBJ whole genome shotgun (WGS) entry which is preliminary data.</text>
</comment>
<feature type="region of interest" description="Disordered" evidence="1">
    <location>
        <begin position="1"/>
        <end position="98"/>
    </location>
</feature>
<dbReference type="OrthoDB" id="860449at2759"/>
<keyword evidence="3" id="KW-1185">Reference proteome</keyword>
<organism evidence="2 3">
    <name type="scientific">Salix dunnii</name>
    <dbReference type="NCBI Taxonomy" id="1413687"/>
    <lineage>
        <taxon>Eukaryota</taxon>
        <taxon>Viridiplantae</taxon>
        <taxon>Streptophyta</taxon>
        <taxon>Embryophyta</taxon>
        <taxon>Tracheophyta</taxon>
        <taxon>Spermatophyta</taxon>
        <taxon>Magnoliopsida</taxon>
        <taxon>eudicotyledons</taxon>
        <taxon>Gunneridae</taxon>
        <taxon>Pentapetalae</taxon>
        <taxon>rosids</taxon>
        <taxon>fabids</taxon>
        <taxon>Malpighiales</taxon>
        <taxon>Salicaceae</taxon>
        <taxon>Saliceae</taxon>
        <taxon>Salix</taxon>
    </lineage>
</organism>
<feature type="compositionally biased region" description="Basic and acidic residues" evidence="1">
    <location>
        <begin position="53"/>
        <end position="77"/>
    </location>
</feature>
<evidence type="ECO:0000313" key="2">
    <source>
        <dbReference type="EMBL" id="KAF9682678.1"/>
    </source>
</evidence>